<dbReference type="RefSeq" id="WP_145846284.1">
    <property type="nucleotide sequence ID" value="NZ_CP042239.1"/>
</dbReference>
<dbReference type="SUPFAM" id="SSF52821">
    <property type="entry name" value="Rhodanese/Cell cycle control phosphatase"/>
    <property type="match status" value="1"/>
</dbReference>
<dbReference type="PANTHER" id="PTHR44086">
    <property type="entry name" value="THIOSULFATE SULFURTRANSFERASE RDL2, MITOCHONDRIAL-RELATED"/>
    <property type="match status" value="1"/>
</dbReference>
<dbReference type="GO" id="GO:0004792">
    <property type="term" value="F:thiosulfate-cyanide sulfurtransferase activity"/>
    <property type="evidence" value="ECO:0007669"/>
    <property type="project" value="TreeGrafter"/>
</dbReference>
<feature type="domain" description="Rhodanese" evidence="2">
    <location>
        <begin position="15"/>
        <end position="101"/>
    </location>
</feature>
<feature type="transmembrane region" description="Helical" evidence="1">
    <location>
        <begin position="138"/>
        <end position="161"/>
    </location>
</feature>
<dbReference type="Pfam" id="PF11127">
    <property type="entry name" value="YgaP-like_TM"/>
    <property type="match status" value="1"/>
</dbReference>
<keyword evidence="4" id="KW-1185">Reference proteome</keyword>
<evidence type="ECO:0000256" key="1">
    <source>
        <dbReference type="SAM" id="Phobius"/>
    </source>
</evidence>
<protein>
    <submittedName>
        <fullName evidence="3">DUF2892 domain-containing protein</fullName>
    </submittedName>
</protein>
<accession>A0A518REX3</accession>
<dbReference type="Gene3D" id="3.40.250.10">
    <property type="entry name" value="Rhodanese-like domain"/>
    <property type="match status" value="1"/>
</dbReference>
<dbReference type="OrthoDB" id="9807812at2"/>
<keyword evidence="1" id="KW-0472">Membrane</keyword>
<dbReference type="InterPro" id="IPR001763">
    <property type="entry name" value="Rhodanese-like_dom"/>
</dbReference>
<dbReference type="Gene3D" id="6.10.140.1340">
    <property type="match status" value="1"/>
</dbReference>
<keyword evidence="1" id="KW-1133">Transmembrane helix</keyword>
<dbReference type="Pfam" id="PF00581">
    <property type="entry name" value="Rhodanese"/>
    <property type="match status" value="1"/>
</dbReference>
<sequence length="173" mass="18176">MTIRAIAPVDARRAVEAGALLVDIRDADEHAREKIPGALNVPLARIGEVAALGRPLVFHCRSGMRTQANADALRAAAAGSPCHLLEGGIEGWRKAGLPVAVDRNQPLELMRQVQIGAGSLTLTSIALGFLVHPGFFGLSAFVGAGLTVAGMIGWCGMALLLRRMPWNRALQAG</sequence>
<dbReference type="InterPro" id="IPR021309">
    <property type="entry name" value="YgaP-like_TM"/>
</dbReference>
<name>A0A518REX3_9SPHN</name>
<dbReference type="InterPro" id="IPR036873">
    <property type="entry name" value="Rhodanese-like_dom_sf"/>
</dbReference>
<dbReference type="AlphaFoldDB" id="A0A518REX3"/>
<dbReference type="PANTHER" id="PTHR44086:SF10">
    <property type="entry name" value="THIOSULFATE SULFURTRANSFERASE_RHODANESE-LIKE DOMAIN-CONTAINING PROTEIN 3"/>
    <property type="match status" value="1"/>
</dbReference>
<feature type="transmembrane region" description="Helical" evidence="1">
    <location>
        <begin position="113"/>
        <end position="132"/>
    </location>
</feature>
<reference evidence="3 4" key="1">
    <citation type="submission" date="2019-07" db="EMBL/GenBank/DDBJ databases">
        <title>Sphingomonas alkalisoli sp. nov., isolated from rhizosphere soil of Suaedae salsa.</title>
        <authorList>
            <person name="Zhang H."/>
            <person name="Xu L."/>
            <person name="Zhang J.-X."/>
            <person name="Sun J.-Q."/>
        </authorList>
    </citation>
    <scope>NUCLEOTIDE SEQUENCE [LARGE SCALE GENOMIC DNA]</scope>
    <source>
        <strain evidence="3 4">XS-10</strain>
    </source>
</reference>
<dbReference type="Proteomes" id="UP000318055">
    <property type="component" value="Chromosome"/>
</dbReference>
<keyword evidence="1" id="KW-0812">Transmembrane</keyword>
<dbReference type="SMART" id="SM00450">
    <property type="entry name" value="RHOD"/>
    <property type="match status" value="1"/>
</dbReference>
<evidence type="ECO:0000313" key="4">
    <source>
        <dbReference type="Proteomes" id="UP000318055"/>
    </source>
</evidence>
<dbReference type="EMBL" id="CP042239">
    <property type="protein sequence ID" value="QDX25981.1"/>
    <property type="molecule type" value="Genomic_DNA"/>
</dbReference>
<dbReference type="KEGG" id="ssua:FPZ54_08055"/>
<evidence type="ECO:0000313" key="3">
    <source>
        <dbReference type="EMBL" id="QDX25981.1"/>
    </source>
</evidence>
<evidence type="ECO:0000259" key="2">
    <source>
        <dbReference type="PROSITE" id="PS50206"/>
    </source>
</evidence>
<dbReference type="PROSITE" id="PS50206">
    <property type="entry name" value="RHODANESE_3"/>
    <property type="match status" value="1"/>
</dbReference>
<organism evidence="3 4">
    <name type="scientific">Sphingomonas suaedae</name>
    <dbReference type="NCBI Taxonomy" id="2599297"/>
    <lineage>
        <taxon>Bacteria</taxon>
        <taxon>Pseudomonadati</taxon>
        <taxon>Pseudomonadota</taxon>
        <taxon>Alphaproteobacteria</taxon>
        <taxon>Sphingomonadales</taxon>
        <taxon>Sphingomonadaceae</taxon>
        <taxon>Sphingomonas</taxon>
    </lineage>
</organism>
<gene>
    <name evidence="3" type="ORF">FPZ54_08055</name>
</gene>
<proteinExistence type="predicted"/>